<keyword evidence="5 6" id="KW-0676">Redox-active center</keyword>
<dbReference type="Proteomes" id="UP000239007">
    <property type="component" value="Unassembled WGS sequence"/>
</dbReference>
<feature type="domain" description="Glutaredoxin" evidence="7">
    <location>
        <begin position="5"/>
        <end position="64"/>
    </location>
</feature>
<dbReference type="PANTHER" id="PTHR45694:SF18">
    <property type="entry name" value="GLUTAREDOXIN-1-RELATED"/>
    <property type="match status" value="1"/>
</dbReference>
<dbReference type="AlphaFoldDB" id="A0A2S7URR4"/>
<keyword evidence="9" id="KW-1185">Reference proteome</keyword>
<dbReference type="InterPro" id="IPR002109">
    <property type="entry name" value="Glutaredoxin"/>
</dbReference>
<dbReference type="PROSITE" id="PS00195">
    <property type="entry name" value="GLUTAREDOXIN_1"/>
    <property type="match status" value="1"/>
</dbReference>
<comment type="function">
    <text evidence="6">Has a glutathione-disulfide oxidoreductase activity in the presence of NADPH and glutathione reductase. Reduces low molecular weight disulfides and proteins.</text>
</comment>
<dbReference type="GO" id="GO:0015038">
    <property type="term" value="F:glutathione disulfide oxidoreductase activity"/>
    <property type="evidence" value="ECO:0007669"/>
    <property type="project" value="UniProtKB-UniRule"/>
</dbReference>
<dbReference type="PRINTS" id="PR00160">
    <property type="entry name" value="GLUTAREDOXIN"/>
</dbReference>
<dbReference type="Pfam" id="PF00462">
    <property type="entry name" value="Glutaredoxin"/>
    <property type="match status" value="1"/>
</dbReference>
<evidence type="ECO:0000256" key="1">
    <source>
        <dbReference type="ARBA" id="ARBA00007787"/>
    </source>
</evidence>
<comment type="caution">
    <text evidence="8">The sequence shown here is derived from an EMBL/GenBank/DDBJ whole genome shotgun (WGS) entry which is preliminary data.</text>
</comment>
<keyword evidence="2 6" id="KW-0813">Transport</keyword>
<organism evidence="8 9">
    <name type="scientific">Psychrosphaera saromensis</name>
    <dbReference type="NCBI Taxonomy" id="716813"/>
    <lineage>
        <taxon>Bacteria</taxon>
        <taxon>Pseudomonadati</taxon>
        <taxon>Pseudomonadota</taxon>
        <taxon>Gammaproteobacteria</taxon>
        <taxon>Alteromonadales</taxon>
        <taxon>Pseudoalteromonadaceae</taxon>
        <taxon>Psychrosphaera</taxon>
    </lineage>
</organism>
<evidence type="ECO:0000259" key="7">
    <source>
        <dbReference type="Pfam" id="PF00462"/>
    </source>
</evidence>
<evidence type="ECO:0000256" key="3">
    <source>
        <dbReference type="ARBA" id="ARBA00022982"/>
    </source>
</evidence>
<evidence type="ECO:0000313" key="8">
    <source>
        <dbReference type="EMBL" id="PQJ52435.1"/>
    </source>
</evidence>
<reference evidence="8 9" key="1">
    <citation type="submission" date="2016-12" db="EMBL/GenBank/DDBJ databases">
        <title>Diversity of luminous bacteria.</title>
        <authorList>
            <person name="Yoshizawa S."/>
            <person name="Kogure K."/>
        </authorList>
    </citation>
    <scope>NUCLEOTIDE SEQUENCE [LARGE SCALE GENOMIC DNA]</scope>
    <source>
        <strain evidence="8 9">SA4-48</strain>
    </source>
</reference>
<dbReference type="CDD" id="cd03418">
    <property type="entry name" value="GRX_GRXb_1_3_like"/>
    <property type="match status" value="1"/>
</dbReference>
<keyword evidence="4" id="KW-1015">Disulfide bond</keyword>
<dbReference type="GO" id="GO:0034599">
    <property type="term" value="P:cellular response to oxidative stress"/>
    <property type="evidence" value="ECO:0007669"/>
    <property type="project" value="TreeGrafter"/>
</dbReference>
<dbReference type="EMBL" id="MSCH01000003">
    <property type="protein sequence ID" value="PQJ52435.1"/>
    <property type="molecule type" value="Genomic_DNA"/>
</dbReference>
<accession>A0A2S7URR4</accession>
<comment type="similarity">
    <text evidence="1 6">Belongs to the glutaredoxin family.</text>
</comment>
<dbReference type="Gene3D" id="3.40.30.10">
    <property type="entry name" value="Glutaredoxin"/>
    <property type="match status" value="1"/>
</dbReference>
<name>A0A2S7URR4_9GAMM</name>
<dbReference type="InterPro" id="IPR014025">
    <property type="entry name" value="Glutaredoxin_subgr"/>
</dbReference>
<dbReference type="InterPro" id="IPR036249">
    <property type="entry name" value="Thioredoxin-like_sf"/>
</dbReference>
<evidence type="ECO:0000256" key="4">
    <source>
        <dbReference type="ARBA" id="ARBA00023157"/>
    </source>
</evidence>
<dbReference type="InterPro" id="IPR011767">
    <property type="entry name" value="GLR_AS"/>
</dbReference>
<dbReference type="SUPFAM" id="SSF52833">
    <property type="entry name" value="Thioredoxin-like"/>
    <property type="match status" value="1"/>
</dbReference>
<dbReference type="InterPro" id="IPR011900">
    <property type="entry name" value="GRX_bact"/>
</dbReference>
<dbReference type="RefSeq" id="WP_105050896.1">
    <property type="nucleotide sequence ID" value="NZ_BMYG01000005.1"/>
</dbReference>
<dbReference type="NCBIfam" id="TIGR02181">
    <property type="entry name" value="GRX_bact"/>
    <property type="match status" value="1"/>
</dbReference>
<dbReference type="GO" id="GO:0005737">
    <property type="term" value="C:cytoplasm"/>
    <property type="evidence" value="ECO:0007669"/>
    <property type="project" value="TreeGrafter"/>
</dbReference>
<dbReference type="PANTHER" id="PTHR45694">
    <property type="entry name" value="GLUTAREDOXIN 2"/>
    <property type="match status" value="1"/>
</dbReference>
<protein>
    <recommendedName>
        <fullName evidence="6">Glutaredoxin</fullName>
    </recommendedName>
</protein>
<evidence type="ECO:0000256" key="5">
    <source>
        <dbReference type="ARBA" id="ARBA00023284"/>
    </source>
</evidence>
<gene>
    <name evidence="8" type="ORF">BTO11_01380</name>
</gene>
<evidence type="ECO:0000256" key="6">
    <source>
        <dbReference type="RuleBase" id="RU364065"/>
    </source>
</evidence>
<evidence type="ECO:0000256" key="2">
    <source>
        <dbReference type="ARBA" id="ARBA00022448"/>
    </source>
</evidence>
<sequence length="85" mass="9505">MAHIDIYTKGYCPFCSRALALLNAKQVEFTEIKIDQHPELRDPMIARTKGPSTVPQIFIGDHYVGGCDDLMALERANKLDALLSK</sequence>
<dbReference type="PROSITE" id="PS51354">
    <property type="entry name" value="GLUTAREDOXIN_2"/>
    <property type="match status" value="1"/>
</dbReference>
<evidence type="ECO:0000313" key="9">
    <source>
        <dbReference type="Proteomes" id="UP000239007"/>
    </source>
</evidence>
<proteinExistence type="inferred from homology"/>
<dbReference type="GO" id="GO:0045454">
    <property type="term" value="P:cell redox homeostasis"/>
    <property type="evidence" value="ECO:0007669"/>
    <property type="project" value="InterPro"/>
</dbReference>
<keyword evidence="3 6" id="KW-0249">Electron transport</keyword>
<keyword evidence="6" id="KW-0963">Cytoplasm</keyword>
<dbReference type="OrthoDB" id="9814618at2"/>